<dbReference type="Pfam" id="PF21981">
    <property type="entry name" value="RecX_HTH3"/>
    <property type="match status" value="1"/>
</dbReference>
<accession>C0CLI5</accession>
<reference evidence="10 11" key="1">
    <citation type="submission" date="2009-01" db="EMBL/GenBank/DDBJ databases">
        <authorList>
            <person name="Fulton L."/>
            <person name="Clifton S."/>
            <person name="Fulton B."/>
            <person name="Xu J."/>
            <person name="Minx P."/>
            <person name="Pepin K.H."/>
            <person name="Johnson M."/>
            <person name="Bhonagiri V."/>
            <person name="Nash W.E."/>
            <person name="Mardis E.R."/>
            <person name="Wilson R.K."/>
        </authorList>
    </citation>
    <scope>NUCLEOTIDE SEQUENCE [LARGE SCALE GENOMIC DNA]</scope>
    <source>
        <strain evidence="11">DSM 10507 / JCM 14656 / S5a33</strain>
    </source>
</reference>
<dbReference type="EMBL" id="ACBZ01000084">
    <property type="protein sequence ID" value="EEG49375.1"/>
    <property type="molecule type" value="Genomic_DNA"/>
</dbReference>
<dbReference type="InterPro" id="IPR053924">
    <property type="entry name" value="RecX_HTH_2nd"/>
</dbReference>
<dbReference type="Pfam" id="PF02631">
    <property type="entry name" value="RecX_HTH2"/>
    <property type="match status" value="1"/>
</dbReference>
<dbReference type="Gene3D" id="1.10.10.10">
    <property type="entry name" value="Winged helix-like DNA-binding domain superfamily/Winged helix DNA-binding domain"/>
    <property type="match status" value="3"/>
</dbReference>
<evidence type="ECO:0000256" key="1">
    <source>
        <dbReference type="ARBA" id="ARBA00004496"/>
    </source>
</evidence>
<evidence type="ECO:0000259" key="8">
    <source>
        <dbReference type="Pfam" id="PF21981"/>
    </source>
</evidence>
<comment type="function">
    <text evidence="5">Modulates RecA activity.</text>
</comment>
<evidence type="ECO:0000256" key="2">
    <source>
        <dbReference type="ARBA" id="ARBA00009695"/>
    </source>
</evidence>
<evidence type="ECO:0000313" key="10">
    <source>
        <dbReference type="EMBL" id="EEG49375.1"/>
    </source>
</evidence>
<dbReference type="PANTHER" id="PTHR33602:SF1">
    <property type="entry name" value="REGULATORY PROTEIN RECX FAMILY PROTEIN"/>
    <property type="match status" value="1"/>
</dbReference>
<feature type="coiled-coil region" evidence="6">
    <location>
        <begin position="10"/>
        <end position="37"/>
    </location>
</feature>
<dbReference type="HAMAP" id="MF_01114">
    <property type="entry name" value="RecX"/>
    <property type="match status" value="1"/>
</dbReference>
<evidence type="ECO:0000313" key="11">
    <source>
        <dbReference type="Proteomes" id="UP000003100"/>
    </source>
</evidence>
<reference evidence="10 11" key="2">
    <citation type="submission" date="2009-02" db="EMBL/GenBank/DDBJ databases">
        <title>Draft genome sequence of Blautia hydrogenotrophica DSM 10507 (Ruminococcus hydrogenotrophicus DSM 10507).</title>
        <authorList>
            <person name="Sudarsanam P."/>
            <person name="Ley R."/>
            <person name="Guruge J."/>
            <person name="Turnbaugh P.J."/>
            <person name="Mahowald M."/>
            <person name="Liep D."/>
            <person name="Gordon J."/>
        </authorList>
    </citation>
    <scope>NUCLEOTIDE SEQUENCE [LARGE SCALE GENOMIC DNA]</scope>
    <source>
        <strain evidence="11">DSM 10507 / JCM 14656 / S5a33</strain>
    </source>
</reference>
<dbReference type="HOGENOM" id="CLU_066607_4_2_9"/>
<keyword evidence="11" id="KW-1185">Reference proteome</keyword>
<dbReference type="GeneID" id="86822092"/>
<dbReference type="GO" id="GO:0005737">
    <property type="term" value="C:cytoplasm"/>
    <property type="evidence" value="ECO:0007669"/>
    <property type="project" value="UniProtKB-SubCell"/>
</dbReference>
<evidence type="ECO:0000256" key="6">
    <source>
        <dbReference type="SAM" id="Coils"/>
    </source>
</evidence>
<dbReference type="InterPro" id="IPR053926">
    <property type="entry name" value="RecX_HTH_1st"/>
</dbReference>
<feature type="domain" description="RecX second three-helical" evidence="7">
    <location>
        <begin position="59"/>
        <end position="97"/>
    </location>
</feature>
<dbReference type="PATRIC" id="fig|476272.21.peg.2077"/>
<dbReference type="Pfam" id="PF21982">
    <property type="entry name" value="RecX_HTH1"/>
    <property type="match status" value="1"/>
</dbReference>
<dbReference type="GO" id="GO:0006282">
    <property type="term" value="P:regulation of DNA repair"/>
    <property type="evidence" value="ECO:0007669"/>
    <property type="project" value="UniProtKB-UniRule"/>
</dbReference>
<dbReference type="InterPro" id="IPR036388">
    <property type="entry name" value="WH-like_DNA-bd_sf"/>
</dbReference>
<evidence type="ECO:0000256" key="4">
    <source>
        <dbReference type="ARBA" id="ARBA00022490"/>
    </source>
</evidence>
<evidence type="ECO:0000256" key="5">
    <source>
        <dbReference type="HAMAP-Rule" id="MF_01114"/>
    </source>
</evidence>
<dbReference type="InterPro" id="IPR053925">
    <property type="entry name" value="RecX_HTH_3rd"/>
</dbReference>
<feature type="domain" description="RecX first three-helical" evidence="9">
    <location>
        <begin position="13"/>
        <end position="51"/>
    </location>
</feature>
<dbReference type="PANTHER" id="PTHR33602">
    <property type="entry name" value="REGULATORY PROTEIN RECX FAMILY PROTEIN"/>
    <property type="match status" value="1"/>
</dbReference>
<dbReference type="RefSeq" id="WP_005948499.1">
    <property type="nucleotide sequence ID" value="NZ_CP136423.1"/>
</dbReference>
<comment type="subcellular location">
    <subcellularLocation>
        <location evidence="1 5">Cytoplasm</location>
    </subcellularLocation>
</comment>
<dbReference type="InterPro" id="IPR003783">
    <property type="entry name" value="Regulatory_RecX"/>
</dbReference>
<dbReference type="eggNOG" id="COG2137">
    <property type="taxonomic scope" value="Bacteria"/>
</dbReference>
<proteinExistence type="inferred from homology"/>
<sequence>MMEEEQRLLCQKAKRKALRLLEQRDRTEQNLRQKLAQNGYPPEAVEAAVEYVKSFGYVDDERYARNYLTYRLQTKSKQRLFQELYQRGISYEKLQEAWEEVTTYEDVDEKAMIRRQIRRKYAPGTKLDEVHLRRLYGFLARRGFQFEDIRAVLEEEGIEKV</sequence>
<evidence type="ECO:0000256" key="3">
    <source>
        <dbReference type="ARBA" id="ARBA00018111"/>
    </source>
</evidence>
<protein>
    <recommendedName>
        <fullName evidence="3 5">Regulatory protein RecX</fullName>
    </recommendedName>
</protein>
<comment type="similarity">
    <text evidence="2 5">Belongs to the RecX family.</text>
</comment>
<dbReference type="Proteomes" id="UP000003100">
    <property type="component" value="Unassembled WGS sequence"/>
</dbReference>
<evidence type="ECO:0000259" key="9">
    <source>
        <dbReference type="Pfam" id="PF21982"/>
    </source>
</evidence>
<evidence type="ECO:0000259" key="7">
    <source>
        <dbReference type="Pfam" id="PF02631"/>
    </source>
</evidence>
<feature type="domain" description="RecX third three-helical" evidence="8">
    <location>
        <begin position="109"/>
        <end position="153"/>
    </location>
</feature>
<dbReference type="AlphaFoldDB" id="C0CLI5"/>
<keyword evidence="6" id="KW-0175">Coiled coil</keyword>
<gene>
    <name evidence="5" type="primary">recX</name>
    <name evidence="10" type="ORF">RUMHYD_01707</name>
</gene>
<keyword evidence="4 5" id="KW-0963">Cytoplasm</keyword>
<organism evidence="10 11">
    <name type="scientific">Blautia hydrogenotrophica (strain DSM 10507 / JCM 14656 / S5a33)</name>
    <name type="common">Ruminococcus hydrogenotrophicus</name>
    <dbReference type="NCBI Taxonomy" id="476272"/>
    <lineage>
        <taxon>Bacteria</taxon>
        <taxon>Bacillati</taxon>
        <taxon>Bacillota</taxon>
        <taxon>Clostridia</taxon>
        <taxon>Lachnospirales</taxon>
        <taxon>Lachnospiraceae</taxon>
        <taxon>Blautia</taxon>
    </lineage>
</organism>
<name>C0CLI5_BLAHS</name>